<dbReference type="SMART" id="SM00320">
    <property type="entry name" value="WD40"/>
    <property type="match status" value="6"/>
</dbReference>
<dbReference type="InterPro" id="IPR036322">
    <property type="entry name" value="WD40_repeat_dom_sf"/>
</dbReference>
<dbReference type="Gene3D" id="2.130.10.10">
    <property type="entry name" value="YVTN repeat-like/Quinoprotein amine dehydrogenase"/>
    <property type="match status" value="2"/>
</dbReference>
<organism evidence="2 3">
    <name type="scientific">Potamilus streckersoni</name>
    <dbReference type="NCBI Taxonomy" id="2493646"/>
    <lineage>
        <taxon>Eukaryota</taxon>
        <taxon>Metazoa</taxon>
        <taxon>Spiralia</taxon>
        <taxon>Lophotrochozoa</taxon>
        <taxon>Mollusca</taxon>
        <taxon>Bivalvia</taxon>
        <taxon>Autobranchia</taxon>
        <taxon>Heteroconchia</taxon>
        <taxon>Palaeoheterodonta</taxon>
        <taxon>Unionida</taxon>
        <taxon>Unionoidea</taxon>
        <taxon>Unionidae</taxon>
        <taxon>Ambleminae</taxon>
        <taxon>Lampsilini</taxon>
        <taxon>Potamilus</taxon>
    </lineage>
</organism>
<comment type="caution">
    <text evidence="2">The sequence shown here is derived from an EMBL/GenBank/DDBJ whole genome shotgun (WGS) entry which is preliminary data.</text>
</comment>
<protein>
    <submittedName>
        <fullName evidence="2">Uncharacterized protein</fullName>
    </submittedName>
</protein>
<evidence type="ECO:0000313" key="2">
    <source>
        <dbReference type="EMBL" id="KAK3584269.1"/>
    </source>
</evidence>
<reference evidence="2" key="2">
    <citation type="journal article" date="2021" name="Genome Biol. Evol.">
        <title>Developing a high-quality reference genome for a parasitic bivalve with doubly uniparental inheritance (Bivalvia: Unionida).</title>
        <authorList>
            <person name="Smith C.H."/>
        </authorList>
    </citation>
    <scope>NUCLEOTIDE SEQUENCE</scope>
    <source>
        <strain evidence="2">CHS0354</strain>
        <tissue evidence="2">Mantle</tissue>
    </source>
</reference>
<dbReference type="PROSITE" id="PS50294">
    <property type="entry name" value="WD_REPEATS_REGION"/>
    <property type="match status" value="1"/>
</dbReference>
<reference evidence="2" key="3">
    <citation type="submission" date="2023-05" db="EMBL/GenBank/DDBJ databases">
        <authorList>
            <person name="Smith C.H."/>
        </authorList>
    </citation>
    <scope>NUCLEOTIDE SEQUENCE</scope>
    <source>
        <strain evidence="2">CHS0354</strain>
        <tissue evidence="2">Mantle</tissue>
    </source>
</reference>
<keyword evidence="3" id="KW-1185">Reference proteome</keyword>
<dbReference type="InterPro" id="IPR001680">
    <property type="entry name" value="WD40_rpt"/>
</dbReference>
<dbReference type="Pfam" id="PF00400">
    <property type="entry name" value="WD40"/>
    <property type="match status" value="2"/>
</dbReference>
<accession>A0AAE0S364</accession>
<dbReference type="SUPFAM" id="SSF50969">
    <property type="entry name" value="YVTN repeat-like/Quinoprotein amine dehydrogenase"/>
    <property type="match status" value="1"/>
</dbReference>
<name>A0AAE0S364_9BIVA</name>
<dbReference type="Proteomes" id="UP001195483">
    <property type="component" value="Unassembled WGS sequence"/>
</dbReference>
<evidence type="ECO:0000313" key="3">
    <source>
        <dbReference type="Proteomes" id="UP001195483"/>
    </source>
</evidence>
<feature type="repeat" description="WD" evidence="1">
    <location>
        <begin position="62"/>
        <end position="103"/>
    </location>
</feature>
<dbReference type="AlphaFoldDB" id="A0AAE0S364"/>
<dbReference type="InterPro" id="IPR011044">
    <property type="entry name" value="Quino_amine_DH_bsu"/>
</dbReference>
<gene>
    <name evidence="2" type="ORF">CHS0354_035350</name>
</gene>
<dbReference type="InterPro" id="IPR015943">
    <property type="entry name" value="WD40/YVTN_repeat-like_dom_sf"/>
</dbReference>
<sequence length="606" mass="67446">MLTLSYMPVMKLYFKYLFPLMIAGFLLYSCSDSDPEPKKEPQIDMNKTASGLELRPFLRLNVTSHSDSIMRMSVDAQQTMVATASLDKTIKLWSLPGLQLLKTLYAPIGTGNDGKFYSAAVSPNGKQVAGGGWLMSGSTDQLYVHIFDAATGKIVRSISNLDDIVTHLCYSPDGRYLAGVLNNANGLRVWDVRRNYQQIAEDRDYKDSSYFCEFDSQGRSMVTSSYDGFIRIYNIPDFGLSIKGTAPGGRKPFFTPFSPDAKLIAVGFTDSPQLNVLSAGSLKHLYTPAPVVSTGDLGRPAWSHDSFFLFAGGLYKNAGGNYPVRIWREQGLGKYTEISASFDTIMGIIPLKDRKFLVTSQDPTLYLIGDRATILNKISPEIVDFNLALNKLSVSDNGHEISYYYMSSGQIYRAYFNAYEQRLQGLPPQSALLNLPRESTAQIKTEAGEEPNIFRVNGTPIALAKNDSVHVFSVAENNSLLLTGSEFGIRIYTPAGVERLKINTPAAVYQLNQSKDLKWIIAGLSDGSIRWYNMQTGEEVLLYVMRPNGNDWVLYTPSGYYTTSPGATNLIYWQKNMSESESVSQNEETYRAAFYQPETLKKIFGN</sequence>
<evidence type="ECO:0000256" key="1">
    <source>
        <dbReference type="PROSITE-ProRule" id="PRU00221"/>
    </source>
</evidence>
<proteinExistence type="predicted"/>
<keyword evidence="1" id="KW-0853">WD repeat</keyword>
<dbReference type="PROSITE" id="PS50082">
    <property type="entry name" value="WD_REPEATS_2"/>
    <property type="match status" value="1"/>
</dbReference>
<dbReference type="EMBL" id="JAEAOA010002069">
    <property type="protein sequence ID" value="KAK3584269.1"/>
    <property type="molecule type" value="Genomic_DNA"/>
</dbReference>
<reference evidence="2" key="1">
    <citation type="journal article" date="2021" name="Genome Biol. Evol.">
        <title>A High-Quality Reference Genome for a Parasitic Bivalve with Doubly Uniparental Inheritance (Bivalvia: Unionida).</title>
        <authorList>
            <person name="Smith C.H."/>
        </authorList>
    </citation>
    <scope>NUCLEOTIDE SEQUENCE</scope>
    <source>
        <strain evidence="2">CHS0354</strain>
    </source>
</reference>
<dbReference type="SUPFAM" id="SSF50978">
    <property type="entry name" value="WD40 repeat-like"/>
    <property type="match status" value="1"/>
</dbReference>
<dbReference type="PANTHER" id="PTHR19879:SF9">
    <property type="entry name" value="TRANSCRIPTION INITIATION FACTOR TFIID SUBUNIT 5"/>
    <property type="match status" value="1"/>
</dbReference>
<dbReference type="PANTHER" id="PTHR19879">
    <property type="entry name" value="TRANSCRIPTION INITIATION FACTOR TFIID"/>
    <property type="match status" value="1"/>
</dbReference>